<feature type="region of interest" description="Disordered" evidence="1">
    <location>
        <begin position="102"/>
        <end position="127"/>
    </location>
</feature>
<proteinExistence type="predicted"/>
<dbReference type="OrthoDB" id="10262255at2759"/>
<comment type="caution">
    <text evidence="2">The sequence shown here is derived from an EMBL/GenBank/DDBJ whole genome shotgun (WGS) entry which is preliminary data.</text>
</comment>
<gene>
    <name evidence="2" type="ORF">PPROV_001062800</name>
</gene>
<reference evidence="2" key="1">
    <citation type="submission" date="2020-10" db="EMBL/GenBank/DDBJ databases">
        <title>Unveiling of a novel bifunctional photoreceptor, Dualchrome1, isolated from a cosmopolitan green alga.</title>
        <authorList>
            <person name="Suzuki S."/>
            <person name="Kawachi M."/>
        </authorList>
    </citation>
    <scope>NUCLEOTIDE SEQUENCE</scope>
    <source>
        <strain evidence="2">NIES 2893</strain>
    </source>
</reference>
<protein>
    <submittedName>
        <fullName evidence="2">Uncharacterized protein</fullName>
    </submittedName>
</protein>
<evidence type="ECO:0000313" key="2">
    <source>
        <dbReference type="EMBL" id="GHP11901.1"/>
    </source>
</evidence>
<dbReference type="Proteomes" id="UP000660262">
    <property type="component" value="Unassembled WGS sequence"/>
</dbReference>
<keyword evidence="3" id="KW-1185">Reference proteome</keyword>
<accession>A0A830I2A6</accession>
<evidence type="ECO:0000313" key="3">
    <source>
        <dbReference type="Proteomes" id="UP000660262"/>
    </source>
</evidence>
<dbReference type="AlphaFoldDB" id="A0A830I2A6"/>
<sequence>MTGVFFERGSPDLKRIRFEQEIQAAGAAQLEEHKFKQLQKGAERELSHKQFETKEEAETYEKTRAKEWQIKLQNVRTEKREKREFLHNYNARVKVQQELTTAAETSKATRKKNLVSTEHTRLSTARGGFPANSQTFWVLKEEREHGTLPS</sequence>
<name>A0A830I2A6_9CHLO</name>
<organism evidence="2 3">
    <name type="scientific">Pycnococcus provasolii</name>
    <dbReference type="NCBI Taxonomy" id="41880"/>
    <lineage>
        <taxon>Eukaryota</taxon>
        <taxon>Viridiplantae</taxon>
        <taxon>Chlorophyta</taxon>
        <taxon>Pseudoscourfieldiophyceae</taxon>
        <taxon>Pseudoscourfieldiales</taxon>
        <taxon>Pycnococcaceae</taxon>
        <taxon>Pycnococcus</taxon>
    </lineage>
</organism>
<dbReference type="EMBL" id="BNJQ01000037">
    <property type="protein sequence ID" value="GHP11901.1"/>
    <property type="molecule type" value="Genomic_DNA"/>
</dbReference>
<evidence type="ECO:0000256" key="1">
    <source>
        <dbReference type="SAM" id="MobiDB-lite"/>
    </source>
</evidence>